<comment type="caution">
    <text evidence="3">The sequence shown here is derived from an EMBL/GenBank/DDBJ whole genome shotgun (WGS) entry which is preliminary data.</text>
</comment>
<keyword evidence="4" id="KW-1185">Reference proteome</keyword>
<protein>
    <submittedName>
        <fullName evidence="3">Cation transporter</fullName>
    </submittedName>
</protein>
<gene>
    <name evidence="2" type="ORF">BcabD6B2_58220</name>
    <name evidence="3" type="ORF">BcabD6B2_58260</name>
</gene>
<dbReference type="EMBL" id="BPLF01000006">
    <property type="protein sequence ID" value="GIX66390.1"/>
    <property type="molecule type" value="Genomic_DNA"/>
</dbReference>
<evidence type="ECO:0000256" key="1">
    <source>
        <dbReference type="SAM" id="MobiDB-lite"/>
    </source>
</evidence>
<accession>A0AAV4M3E6</accession>
<evidence type="ECO:0000313" key="4">
    <source>
        <dbReference type="Proteomes" id="UP001497744"/>
    </source>
</evidence>
<organism evidence="3 4">
    <name type="scientific">Babesia caballi</name>
    <dbReference type="NCBI Taxonomy" id="5871"/>
    <lineage>
        <taxon>Eukaryota</taxon>
        <taxon>Sar</taxon>
        <taxon>Alveolata</taxon>
        <taxon>Apicomplexa</taxon>
        <taxon>Aconoidasida</taxon>
        <taxon>Piroplasmida</taxon>
        <taxon>Babesiidae</taxon>
        <taxon>Babesia</taxon>
    </lineage>
</organism>
<sequence>MSGARKETAQASVPSDPDDMAVRMEQVKGASDTAGTYFWRDPSNRELLRKHRSDVARKDVPVDGGEGERVDAGDSNIYDLRLAKHRTIPYEVYIRQKAASRR</sequence>
<name>A0AAV4M3E6_BABCB</name>
<dbReference type="GeneID" id="94197867"/>
<evidence type="ECO:0000313" key="3">
    <source>
        <dbReference type="EMBL" id="GIX66390.1"/>
    </source>
</evidence>
<dbReference type="EMBL" id="BPLF01000006">
    <property type="protein sequence ID" value="GIX66386.1"/>
    <property type="molecule type" value="Genomic_DNA"/>
</dbReference>
<dbReference type="Proteomes" id="UP001497744">
    <property type="component" value="Unassembled WGS sequence"/>
</dbReference>
<evidence type="ECO:0000313" key="2">
    <source>
        <dbReference type="EMBL" id="GIX66386.1"/>
    </source>
</evidence>
<dbReference type="RefSeq" id="XP_067718455.1">
    <property type="nucleotide sequence ID" value="XM_067862354.1"/>
</dbReference>
<dbReference type="AlphaFoldDB" id="A0AAV4M3E6"/>
<proteinExistence type="predicted"/>
<feature type="region of interest" description="Disordered" evidence="1">
    <location>
        <begin position="50"/>
        <end position="71"/>
    </location>
</feature>
<reference evidence="3 4" key="1">
    <citation type="submission" date="2021-06" db="EMBL/GenBank/DDBJ databases">
        <title>Genome sequence of Babesia caballi.</title>
        <authorList>
            <person name="Yamagishi J."/>
            <person name="Kidaka T."/>
            <person name="Ochi A."/>
        </authorList>
    </citation>
    <scope>NUCLEOTIDE SEQUENCE [LARGE SCALE GENOMIC DNA]</scope>
    <source>
        <strain evidence="3">USDA-D6B2</strain>
    </source>
</reference>